<dbReference type="AlphaFoldDB" id="A0AAD3RDM4"/>
<comment type="caution">
    <text evidence="2">The sequence shown here is derived from an EMBL/GenBank/DDBJ whole genome shotgun (WGS) entry which is preliminary data.</text>
</comment>
<dbReference type="Proteomes" id="UP001279410">
    <property type="component" value="Unassembled WGS sequence"/>
</dbReference>
<protein>
    <submittedName>
        <fullName evidence="2">Uncharacterized protein</fullName>
    </submittedName>
</protein>
<evidence type="ECO:0000313" key="3">
    <source>
        <dbReference type="Proteomes" id="UP001279410"/>
    </source>
</evidence>
<name>A0AAD3RDM4_LATJO</name>
<dbReference type="EMBL" id="BRZM01000071">
    <property type="protein sequence ID" value="GLD64772.1"/>
    <property type="molecule type" value="Genomic_DNA"/>
</dbReference>
<proteinExistence type="predicted"/>
<sequence>MPVFLSVRAIIRCQSGHAGRWQWLAQPGSVCDQCWLLRKPEPNHARLKGQGPTSAAIKFLAVAAVGMKGEVYESCEAPGVAKGQINSDQTRGSVRNKLFSFSQLLTVSESLVVPVRSRRSANEQVGSPRVPRNICRAVCPPRHPGDGAVLQSRQRYTSVQAVSQMSVRSMLGDVVKQLNQGLCVCAGCSEPGQDRLKGQRSRLLPLSSWRWQVVKGLLAKLLAVSSPKSFSMMTGPHGSSLPTLESAASDILDVVVKELCQKKKSKFTLKLRVSNLPQRCCGGPEDQQNGQSKKDCVHTSVQPEREDSRV</sequence>
<keyword evidence="3" id="KW-1185">Reference proteome</keyword>
<accession>A0AAD3RDM4</accession>
<evidence type="ECO:0000256" key="1">
    <source>
        <dbReference type="SAM" id="MobiDB-lite"/>
    </source>
</evidence>
<feature type="compositionally biased region" description="Basic and acidic residues" evidence="1">
    <location>
        <begin position="292"/>
        <end position="310"/>
    </location>
</feature>
<reference evidence="2" key="1">
    <citation type="submission" date="2022-08" db="EMBL/GenBank/DDBJ databases">
        <title>Genome sequencing of akame (Lates japonicus).</title>
        <authorList>
            <person name="Hashiguchi Y."/>
            <person name="Takahashi H."/>
        </authorList>
    </citation>
    <scope>NUCLEOTIDE SEQUENCE</scope>
    <source>
        <strain evidence="2">Kochi</strain>
    </source>
</reference>
<evidence type="ECO:0000313" key="2">
    <source>
        <dbReference type="EMBL" id="GLD64772.1"/>
    </source>
</evidence>
<feature type="region of interest" description="Disordered" evidence="1">
    <location>
        <begin position="283"/>
        <end position="310"/>
    </location>
</feature>
<organism evidence="2 3">
    <name type="scientific">Lates japonicus</name>
    <name type="common">Japanese lates</name>
    <dbReference type="NCBI Taxonomy" id="270547"/>
    <lineage>
        <taxon>Eukaryota</taxon>
        <taxon>Metazoa</taxon>
        <taxon>Chordata</taxon>
        <taxon>Craniata</taxon>
        <taxon>Vertebrata</taxon>
        <taxon>Euteleostomi</taxon>
        <taxon>Actinopterygii</taxon>
        <taxon>Neopterygii</taxon>
        <taxon>Teleostei</taxon>
        <taxon>Neoteleostei</taxon>
        <taxon>Acanthomorphata</taxon>
        <taxon>Carangaria</taxon>
        <taxon>Carangaria incertae sedis</taxon>
        <taxon>Centropomidae</taxon>
        <taxon>Lates</taxon>
    </lineage>
</organism>
<gene>
    <name evidence="2" type="ORF">AKAME5_001629100</name>
</gene>